<dbReference type="Proteomes" id="UP000076761">
    <property type="component" value="Unassembled WGS sequence"/>
</dbReference>
<gene>
    <name evidence="3" type="ORF">NEOLEDRAFT_1057295</name>
</gene>
<dbReference type="InParanoid" id="A0A165V559"/>
<feature type="region of interest" description="Disordered" evidence="1">
    <location>
        <begin position="260"/>
        <end position="283"/>
    </location>
</feature>
<dbReference type="Pfam" id="PF22936">
    <property type="entry name" value="Pol_BBD"/>
    <property type="match status" value="1"/>
</dbReference>
<dbReference type="InterPro" id="IPR054722">
    <property type="entry name" value="PolX-like_BBD"/>
</dbReference>
<accession>A0A165V559</accession>
<evidence type="ECO:0000259" key="2">
    <source>
        <dbReference type="Pfam" id="PF22936"/>
    </source>
</evidence>
<evidence type="ECO:0000256" key="1">
    <source>
        <dbReference type="SAM" id="MobiDB-lite"/>
    </source>
</evidence>
<evidence type="ECO:0000313" key="4">
    <source>
        <dbReference type="Proteomes" id="UP000076761"/>
    </source>
</evidence>
<dbReference type="AlphaFoldDB" id="A0A165V559"/>
<protein>
    <recommendedName>
        <fullName evidence="2">Retrovirus-related Pol polyprotein from transposon TNT 1-94-like beta-barrel domain-containing protein</fullName>
    </recommendedName>
</protein>
<proteinExistence type="predicted"/>
<keyword evidence="4" id="KW-1185">Reference proteome</keyword>
<organism evidence="3 4">
    <name type="scientific">Neolentinus lepideus HHB14362 ss-1</name>
    <dbReference type="NCBI Taxonomy" id="1314782"/>
    <lineage>
        <taxon>Eukaryota</taxon>
        <taxon>Fungi</taxon>
        <taxon>Dikarya</taxon>
        <taxon>Basidiomycota</taxon>
        <taxon>Agaricomycotina</taxon>
        <taxon>Agaricomycetes</taxon>
        <taxon>Gloeophyllales</taxon>
        <taxon>Gloeophyllaceae</taxon>
        <taxon>Neolentinus</taxon>
    </lineage>
</organism>
<dbReference type="OrthoDB" id="2665273at2759"/>
<feature type="domain" description="Retrovirus-related Pol polyprotein from transposon TNT 1-94-like beta-barrel" evidence="2">
    <location>
        <begin position="415"/>
        <end position="461"/>
    </location>
</feature>
<feature type="non-terminal residue" evidence="3">
    <location>
        <position position="461"/>
    </location>
</feature>
<feature type="compositionally biased region" description="Low complexity" evidence="1">
    <location>
        <begin position="267"/>
        <end position="283"/>
    </location>
</feature>
<sequence>MSISASLIAASNAIVLDLHKNNWTEWSHQIDQTLRLSGLGGYIDGRIKAPDASLDLVGYNNWVSNNEAVTGLLSLRATQEERRFILEAGSNAALAWSTLRNRHIKQGPLAQITLIEDAFATRYSASEPYAVTSERLAQLVHHIWAIGIPTEELFLSIVMLNALSPHLPNVRDHVATELAKATDASPLTPAVIRTRLVFEQQLVDRAKATQSGVDVLAVQTSTGAVCTHCKRKGHLVASCWGPGGPMEGRRDEVLAAKAAKRNGKGRGPTPAATAPAATGASSVGSTGARAVKRYDDSGKAYLLDPVTRIAYLCESIPAETASLVSAAVHTAEATVLHVDATPTVTTPDWLAAYSDAAGDHYEYEAFLALVDSFDCSLDWRERGRTDLAYATLASLPVYPVEARGRTPLQHVDAPFYLDSGATTHVSPERSDFINLRRVPPSPIRGVGGSTIHAIGVGRIKL</sequence>
<name>A0A165V559_9AGAM</name>
<evidence type="ECO:0000313" key="3">
    <source>
        <dbReference type="EMBL" id="KZT29173.1"/>
    </source>
</evidence>
<dbReference type="Pfam" id="PF14223">
    <property type="entry name" value="Retrotran_gag_2"/>
    <property type="match status" value="1"/>
</dbReference>
<dbReference type="EMBL" id="KV425555">
    <property type="protein sequence ID" value="KZT29173.1"/>
    <property type="molecule type" value="Genomic_DNA"/>
</dbReference>
<reference evidence="3 4" key="1">
    <citation type="journal article" date="2016" name="Mol. Biol. Evol.">
        <title>Comparative Genomics of Early-Diverging Mushroom-Forming Fungi Provides Insights into the Origins of Lignocellulose Decay Capabilities.</title>
        <authorList>
            <person name="Nagy L.G."/>
            <person name="Riley R."/>
            <person name="Tritt A."/>
            <person name="Adam C."/>
            <person name="Daum C."/>
            <person name="Floudas D."/>
            <person name="Sun H."/>
            <person name="Yadav J.S."/>
            <person name="Pangilinan J."/>
            <person name="Larsson K.H."/>
            <person name="Matsuura K."/>
            <person name="Barry K."/>
            <person name="Labutti K."/>
            <person name="Kuo R."/>
            <person name="Ohm R.A."/>
            <person name="Bhattacharya S.S."/>
            <person name="Shirouzu T."/>
            <person name="Yoshinaga Y."/>
            <person name="Martin F.M."/>
            <person name="Grigoriev I.V."/>
            <person name="Hibbett D.S."/>
        </authorList>
    </citation>
    <scope>NUCLEOTIDE SEQUENCE [LARGE SCALE GENOMIC DNA]</scope>
    <source>
        <strain evidence="3 4">HHB14362 ss-1</strain>
    </source>
</reference>